<dbReference type="Proteomes" id="UP000502421">
    <property type="component" value="Chromosome"/>
</dbReference>
<feature type="compositionally biased region" description="Basic and acidic residues" evidence="1">
    <location>
        <begin position="20"/>
        <end position="29"/>
    </location>
</feature>
<dbReference type="AlphaFoldDB" id="A0AAE7D9B2"/>
<dbReference type="RefSeq" id="WP_168808974.1">
    <property type="nucleotide sequence ID" value="NZ_CP051205.1"/>
</dbReference>
<dbReference type="KEGG" id="coy:HF329_26635"/>
<evidence type="ECO:0000313" key="2">
    <source>
        <dbReference type="EMBL" id="QJB34681.1"/>
    </source>
</evidence>
<dbReference type="EMBL" id="CP051205">
    <property type="protein sequence ID" value="QJB34681.1"/>
    <property type="molecule type" value="Genomic_DNA"/>
</dbReference>
<gene>
    <name evidence="2" type="ORF">HF329_26635</name>
</gene>
<feature type="region of interest" description="Disordered" evidence="1">
    <location>
        <begin position="1"/>
        <end position="29"/>
    </location>
</feature>
<evidence type="ECO:0000313" key="3">
    <source>
        <dbReference type="Proteomes" id="UP000502421"/>
    </source>
</evidence>
<name>A0AAE7D9B2_9BACT</name>
<reference evidence="3" key="1">
    <citation type="submission" date="2020-04" db="EMBL/GenBank/DDBJ databases">
        <authorList>
            <person name="Kittiwongwattana C."/>
        </authorList>
    </citation>
    <scope>NUCLEOTIDE SEQUENCE [LARGE SCALE GENOMIC DNA]</scope>
    <source>
        <strain evidence="3">1310</strain>
    </source>
</reference>
<organism evidence="2 3">
    <name type="scientific">Chitinophaga oryzae</name>
    <dbReference type="NCBI Taxonomy" id="2725414"/>
    <lineage>
        <taxon>Bacteria</taxon>
        <taxon>Pseudomonadati</taxon>
        <taxon>Bacteroidota</taxon>
        <taxon>Chitinophagia</taxon>
        <taxon>Chitinophagales</taxon>
        <taxon>Chitinophagaceae</taxon>
        <taxon>Chitinophaga</taxon>
    </lineage>
</organism>
<accession>A0AAE7D9B2</accession>
<protein>
    <submittedName>
        <fullName evidence="2">Uncharacterized protein</fullName>
    </submittedName>
</protein>
<sequence length="99" mass="11416">MDAEACQKGCGDVAGKRMKREGERKSDEWKVPHPLWPGKIIIPGNKWQLRPGPWVYMKSDLKVAGQSSAKGGDTLKRRILTKKIKRVFYYKSFLIQIRK</sequence>
<proteinExistence type="predicted"/>
<evidence type="ECO:0000256" key="1">
    <source>
        <dbReference type="SAM" id="MobiDB-lite"/>
    </source>
</evidence>